<protein>
    <submittedName>
        <fullName evidence="4">AAA family ATPase</fullName>
    </submittedName>
</protein>
<evidence type="ECO:0000256" key="1">
    <source>
        <dbReference type="ARBA" id="ARBA00022741"/>
    </source>
</evidence>
<dbReference type="SUPFAM" id="SSF52540">
    <property type="entry name" value="P-loop containing nucleoside triphosphate hydrolases"/>
    <property type="match status" value="1"/>
</dbReference>
<name>A0ABS7QNL4_9ACTN</name>
<dbReference type="Gene3D" id="1.25.40.10">
    <property type="entry name" value="Tetratricopeptide repeat domain"/>
    <property type="match status" value="1"/>
</dbReference>
<evidence type="ECO:0000313" key="4">
    <source>
        <dbReference type="EMBL" id="MBY8884769.1"/>
    </source>
</evidence>
<dbReference type="EMBL" id="JAINVZ010000004">
    <property type="protein sequence ID" value="MBY8884769.1"/>
    <property type="molecule type" value="Genomic_DNA"/>
</dbReference>
<evidence type="ECO:0000259" key="3">
    <source>
        <dbReference type="Pfam" id="PF13191"/>
    </source>
</evidence>
<dbReference type="InterPro" id="IPR027417">
    <property type="entry name" value="P-loop_NTPase"/>
</dbReference>
<dbReference type="Gene3D" id="3.40.50.300">
    <property type="entry name" value="P-loop containing nucleotide triphosphate hydrolases"/>
    <property type="match status" value="1"/>
</dbReference>
<dbReference type="PANTHER" id="PTHR16305:SF28">
    <property type="entry name" value="GUANYLATE CYCLASE DOMAIN-CONTAINING PROTEIN"/>
    <property type="match status" value="1"/>
</dbReference>
<organism evidence="4 5">
    <name type="scientific">Streptantibioticus parmotrematis</name>
    <dbReference type="NCBI Taxonomy" id="2873249"/>
    <lineage>
        <taxon>Bacteria</taxon>
        <taxon>Bacillati</taxon>
        <taxon>Actinomycetota</taxon>
        <taxon>Actinomycetes</taxon>
        <taxon>Kitasatosporales</taxon>
        <taxon>Streptomycetaceae</taxon>
        <taxon>Streptantibioticus</taxon>
    </lineage>
</organism>
<keyword evidence="5" id="KW-1185">Reference proteome</keyword>
<dbReference type="Pfam" id="PF13191">
    <property type="entry name" value="AAA_16"/>
    <property type="match status" value="1"/>
</dbReference>
<dbReference type="SUPFAM" id="SSF48452">
    <property type="entry name" value="TPR-like"/>
    <property type="match status" value="1"/>
</dbReference>
<proteinExistence type="predicted"/>
<dbReference type="InterPro" id="IPR041664">
    <property type="entry name" value="AAA_16"/>
</dbReference>
<dbReference type="Proteomes" id="UP001198565">
    <property type="component" value="Unassembled WGS sequence"/>
</dbReference>
<feature type="domain" description="Orc1-like AAA ATPase" evidence="3">
    <location>
        <begin position="8"/>
        <end position="209"/>
    </location>
</feature>
<comment type="caution">
    <text evidence="4">The sequence shown here is derived from an EMBL/GenBank/DDBJ whole genome shotgun (WGS) entry which is preliminary data.</text>
</comment>
<keyword evidence="1" id="KW-0547">Nucleotide-binding</keyword>
<dbReference type="InterPro" id="IPR011990">
    <property type="entry name" value="TPR-like_helical_dom_sf"/>
</dbReference>
<gene>
    <name evidence="4" type="ORF">K7472_07910</name>
</gene>
<dbReference type="PANTHER" id="PTHR16305">
    <property type="entry name" value="TESTICULAR SOLUBLE ADENYLYL CYCLASE"/>
    <property type="match status" value="1"/>
</dbReference>
<evidence type="ECO:0000313" key="5">
    <source>
        <dbReference type="Proteomes" id="UP001198565"/>
    </source>
</evidence>
<sequence>MAVQSVFVDRVDSMEELRSLVLALMEGNGGGLLVEGVSGMGKTSLLGEFCRRVSNPQGTEPVCRVVTTHCQPGIGPGLLYGPVIDILMKLDAQAQRSGRVRRFFAGAGRSAARSLPELLSSLVPGLGTVLTVGSEATKAALESGSMPFDSLLPFQQGVAAQIVEALLDLAGSGAPVVVAIDDVQNIDPSSLLVLDRLLRELPGSPMSVVLSHAVGEAPDLASETAAQLLRRWEGEGLIRAHALGGLPDDAVAELVRGRCPAAPDSLSASLSRLTAGHPIFVQLCLDEWQPDHGDRITLPENLSRVVEDRLLRLSDQDQNLLCTAATQGTTFLSSTVAAVLDLPHEDVMERLRRLAGPHKMIAKADPPTWAMYDAADCYQFQHRALWEVLYRRQSDQQRRSRHARTARALAATCSTARSPLERRLEIARHLDLGGPECLADSAAAHYALARSAAIDGLSFAEAERHCEKAIHAARALPAGEPGRDCQLAEGIELLLSLTEVRWRGESESGGGPRIDTLAAEAEEAAARCAAPGLVARTTLLRGKTLMATRGLVPGLDKLREAVEIARRQDDPVALFVAKVEFGRQASKRNLSHGLEQLREAEELYASEPRLGGAGDPVLQHARNLNEMQLGITLFDHGQIGDALTRLLRCTARLRDEALNAELPIALNYLAQVQAGIGQFSEAEAVLREARRVEAARGGESGWHAYNTALLAQLLASDQRRRGECLTLIEEAWQETEATWLINLVPIVRNLAAQVLLDTADGDVRSLERAHRLASDTVRETRRTGMVRSEIAGLCLSGQVRAAQGDIPAAARYARDSVALLDQTGDMPALRSEEVLYHAARALHADGSRAEARELIRRARLKVTGKADSIDDPALRRSFLEEIPLNRAIMLGEQEGE</sequence>
<evidence type="ECO:0000256" key="2">
    <source>
        <dbReference type="ARBA" id="ARBA00022840"/>
    </source>
</evidence>
<keyword evidence="2" id="KW-0067">ATP-binding</keyword>
<accession>A0ABS7QNL4</accession>
<reference evidence="4 5" key="1">
    <citation type="submission" date="2021-08" db="EMBL/GenBank/DDBJ databases">
        <title>Streptomyces sp. PTM05 isolated from lichen.</title>
        <authorList>
            <person name="Somphong A."/>
            <person name="Phongsopitanun W."/>
            <person name="Tanasupawat S."/>
        </authorList>
    </citation>
    <scope>NUCLEOTIDE SEQUENCE [LARGE SCALE GENOMIC DNA]</scope>
    <source>
        <strain evidence="4 5">Ptm05</strain>
    </source>
</reference>